<feature type="compositionally biased region" description="Basic and acidic residues" evidence="1">
    <location>
        <begin position="82"/>
        <end position="92"/>
    </location>
</feature>
<evidence type="ECO:0000256" key="1">
    <source>
        <dbReference type="SAM" id="MobiDB-lite"/>
    </source>
</evidence>
<comment type="caution">
    <text evidence="2">The sequence shown here is derived from an EMBL/GenBank/DDBJ whole genome shotgun (WGS) entry which is preliminary data.</text>
</comment>
<protein>
    <submittedName>
        <fullName evidence="2">Uncharacterized protein</fullName>
    </submittedName>
</protein>
<proteinExistence type="predicted"/>
<evidence type="ECO:0000313" key="2">
    <source>
        <dbReference type="EMBL" id="KAK1456068.1"/>
    </source>
</evidence>
<keyword evidence="3" id="KW-1185">Reference proteome</keyword>
<evidence type="ECO:0000313" key="3">
    <source>
        <dbReference type="Proteomes" id="UP001239213"/>
    </source>
</evidence>
<dbReference type="AlphaFoldDB" id="A0AAI9UHG6"/>
<sequence length="130" mass="14575">MSDERWDGSKGGVEGCDCGAMRRLMDLISFFSSLDEHANREQMQTGEKRKRLIDTWFAWAMRIAKGCGTGVLTEDGGLRVEGGGKTRHSLMERRKRRARQWAELTIEPKGSKEAEEGPDGLSRVSSRQAT</sequence>
<gene>
    <name evidence="2" type="ORF">CCUS01_10248</name>
</gene>
<feature type="region of interest" description="Disordered" evidence="1">
    <location>
        <begin position="82"/>
        <end position="130"/>
    </location>
</feature>
<name>A0AAI9UHG6_9PEZI</name>
<organism evidence="2 3">
    <name type="scientific">Colletotrichum cuscutae</name>
    <dbReference type="NCBI Taxonomy" id="1209917"/>
    <lineage>
        <taxon>Eukaryota</taxon>
        <taxon>Fungi</taxon>
        <taxon>Dikarya</taxon>
        <taxon>Ascomycota</taxon>
        <taxon>Pezizomycotina</taxon>
        <taxon>Sordariomycetes</taxon>
        <taxon>Hypocreomycetidae</taxon>
        <taxon>Glomerellales</taxon>
        <taxon>Glomerellaceae</taxon>
        <taxon>Colletotrichum</taxon>
        <taxon>Colletotrichum acutatum species complex</taxon>
    </lineage>
</organism>
<reference evidence="2" key="1">
    <citation type="submission" date="2016-11" db="EMBL/GenBank/DDBJ databases">
        <title>The genome sequence of Colletotrichum cuscutae.</title>
        <authorList>
            <person name="Baroncelli R."/>
        </authorList>
    </citation>
    <scope>NUCLEOTIDE SEQUENCE</scope>
    <source>
        <strain evidence="2">IMI 304802</strain>
    </source>
</reference>
<accession>A0AAI9UHG6</accession>
<dbReference type="EMBL" id="MPDP01000288">
    <property type="protein sequence ID" value="KAK1456068.1"/>
    <property type="molecule type" value="Genomic_DNA"/>
</dbReference>
<dbReference type="Proteomes" id="UP001239213">
    <property type="component" value="Unassembled WGS sequence"/>
</dbReference>